<dbReference type="AlphaFoldDB" id="A0A4S3J2E2"/>
<dbReference type="InterPro" id="IPR035994">
    <property type="entry name" value="Nucleoside_phosphorylase_sf"/>
</dbReference>
<dbReference type="EMBL" id="SOSA01000738">
    <property type="protein sequence ID" value="THC88936.1"/>
    <property type="molecule type" value="Genomic_DNA"/>
</dbReference>
<evidence type="ECO:0000313" key="1">
    <source>
        <dbReference type="EMBL" id="THC88936.1"/>
    </source>
</evidence>
<proteinExistence type="predicted"/>
<dbReference type="GO" id="GO:0003824">
    <property type="term" value="F:catalytic activity"/>
    <property type="evidence" value="ECO:0007669"/>
    <property type="project" value="InterPro"/>
</dbReference>
<dbReference type="SUPFAM" id="SSF53167">
    <property type="entry name" value="Purine and uridine phosphorylases"/>
    <property type="match status" value="1"/>
</dbReference>
<accession>A0A4S3J2E2</accession>
<dbReference type="PANTHER" id="PTHR46082:SF11">
    <property type="entry name" value="AAA+ ATPASE DOMAIN-CONTAINING PROTEIN-RELATED"/>
    <property type="match status" value="1"/>
</dbReference>
<dbReference type="STRING" id="1220188.A0A4S3J2E2"/>
<evidence type="ECO:0008006" key="3">
    <source>
        <dbReference type="Google" id="ProtNLM"/>
    </source>
</evidence>
<dbReference type="InterPro" id="IPR053137">
    <property type="entry name" value="NLR-like"/>
</dbReference>
<organism evidence="1 2">
    <name type="scientific">Aspergillus tanneri</name>
    <dbReference type="NCBI Taxonomy" id="1220188"/>
    <lineage>
        <taxon>Eukaryota</taxon>
        <taxon>Fungi</taxon>
        <taxon>Dikarya</taxon>
        <taxon>Ascomycota</taxon>
        <taxon>Pezizomycotina</taxon>
        <taxon>Eurotiomycetes</taxon>
        <taxon>Eurotiomycetidae</taxon>
        <taxon>Eurotiales</taxon>
        <taxon>Aspergillaceae</taxon>
        <taxon>Aspergillus</taxon>
        <taxon>Aspergillus subgen. Circumdati</taxon>
    </lineage>
</organism>
<name>A0A4S3J2E2_9EURO</name>
<keyword evidence="2" id="KW-1185">Reference proteome</keyword>
<reference evidence="1 2" key="1">
    <citation type="submission" date="2019-03" db="EMBL/GenBank/DDBJ databases">
        <title>The genome sequence of a newly discovered highly antifungal drug resistant Aspergillus species, Aspergillus tanneri NIH 1004.</title>
        <authorList>
            <person name="Mounaud S."/>
            <person name="Singh I."/>
            <person name="Joardar V."/>
            <person name="Pakala S."/>
            <person name="Pakala S."/>
            <person name="Venepally P."/>
            <person name="Hoover J."/>
            <person name="Nierman W."/>
            <person name="Chung J."/>
            <person name="Losada L."/>
        </authorList>
    </citation>
    <scope>NUCLEOTIDE SEQUENCE [LARGE SCALE GENOMIC DNA]</scope>
    <source>
        <strain evidence="1 2">NIH1004</strain>
    </source>
</reference>
<evidence type="ECO:0000313" key="2">
    <source>
        <dbReference type="Proteomes" id="UP000308092"/>
    </source>
</evidence>
<dbReference type="VEuPathDB" id="FungiDB:EYZ11_011619"/>
<comment type="caution">
    <text evidence="1">The sequence shown here is derived from an EMBL/GenBank/DDBJ whole genome shotgun (WGS) entry which is preliminary data.</text>
</comment>
<gene>
    <name evidence="1" type="ORF">EYZ11_011619</name>
</gene>
<dbReference type="SUPFAM" id="SSF52540">
    <property type="entry name" value="P-loop containing nucleoside triphosphate hydrolases"/>
    <property type="match status" value="1"/>
</dbReference>
<dbReference type="PANTHER" id="PTHR46082">
    <property type="entry name" value="ATP/GTP-BINDING PROTEIN-RELATED"/>
    <property type="match status" value="1"/>
</dbReference>
<dbReference type="Gene3D" id="3.40.50.1580">
    <property type="entry name" value="Nucleoside phosphorylase domain"/>
    <property type="match status" value="1"/>
</dbReference>
<dbReference type="Proteomes" id="UP000308092">
    <property type="component" value="Unassembled WGS sequence"/>
</dbReference>
<dbReference type="InterPro" id="IPR027417">
    <property type="entry name" value="P-loop_NTPase"/>
</dbReference>
<dbReference type="GO" id="GO:0009116">
    <property type="term" value="P:nucleoside metabolic process"/>
    <property type="evidence" value="ECO:0007669"/>
    <property type="project" value="InterPro"/>
</dbReference>
<dbReference type="Gene3D" id="3.40.50.300">
    <property type="entry name" value="P-loop containing nucleotide triphosphate hydrolases"/>
    <property type="match status" value="1"/>
</dbReference>
<protein>
    <recommendedName>
        <fullName evidence="3">Nucleoside phosphorylase domain-containing protein</fullName>
    </recommendedName>
</protein>
<sequence>MVGIGGGVPHSVDIRYDYGKTLRDGKLQHAGSLNKPPPVLLKAISQMESDYKTGKRVVNKTILDALQKNKEMKEEFSRPKYDWLFHQTYDHARKEPNCSTCDPDYLVMKDAKTRDSLAQEFDILCFEMEAAGLMDELPSLVVRGICDYCDSYKQKQWQGHAVVAATAYAKALLSVVPINHDRNNPSDPREMLWMVPFRKNPRFIGRVLEIKEIEELIMQPHVPSKIAVCGLGGVGRTQIALELAYRMRDKYSVY</sequence>